<keyword evidence="2" id="KW-0255">Endonuclease</keyword>
<accession>A0A7X1WC54</accession>
<protein>
    <submittedName>
        <fullName evidence="2">HNH endonuclease</fullName>
    </submittedName>
</protein>
<dbReference type="InterPro" id="IPR029471">
    <property type="entry name" value="HNH_5"/>
</dbReference>
<reference evidence="2 3" key="1">
    <citation type="submission" date="2019-10" db="EMBL/GenBank/DDBJ databases">
        <title>Evaluation of single-gene subtyping targets for Pseudomonas.</title>
        <authorList>
            <person name="Reichler S.J."/>
            <person name="Orsi R.H."/>
            <person name="Wiedmann M."/>
            <person name="Martin N.H."/>
            <person name="Murphy S.I."/>
        </authorList>
    </citation>
    <scope>NUCLEOTIDE SEQUENCE [LARGE SCALE GENOMIC DNA]</scope>
    <source>
        <strain evidence="2 3">FSL R10-3257</strain>
    </source>
</reference>
<dbReference type="AlphaFoldDB" id="A0A7X1WC54"/>
<comment type="caution">
    <text evidence="2">The sequence shown here is derived from an EMBL/GenBank/DDBJ whole genome shotgun (WGS) entry which is preliminary data.</text>
</comment>
<proteinExistence type="predicted"/>
<dbReference type="Proteomes" id="UP000441404">
    <property type="component" value="Unassembled WGS sequence"/>
</dbReference>
<keyword evidence="2" id="KW-0378">Hydrolase</keyword>
<organism evidence="2 3">
    <name type="scientific">Pseudomonas helleri</name>
    <dbReference type="NCBI Taxonomy" id="1608996"/>
    <lineage>
        <taxon>Bacteria</taxon>
        <taxon>Pseudomonadati</taxon>
        <taxon>Pseudomonadota</taxon>
        <taxon>Gammaproteobacteria</taxon>
        <taxon>Pseudomonadales</taxon>
        <taxon>Pseudomonadaceae</taxon>
        <taxon>Pseudomonas</taxon>
    </lineage>
</organism>
<feature type="domain" description="HNH endonuclease 5" evidence="1">
    <location>
        <begin position="3"/>
        <end position="55"/>
    </location>
</feature>
<dbReference type="RefSeq" id="WP_153429890.1">
    <property type="nucleotide sequence ID" value="NZ_WIWJ01000042.1"/>
</dbReference>
<dbReference type="GO" id="GO:0004519">
    <property type="term" value="F:endonuclease activity"/>
    <property type="evidence" value="ECO:0007669"/>
    <property type="project" value="UniProtKB-KW"/>
</dbReference>
<sequence length="369" mass="41688">MDCYLCRVPLTAENDSGEHIIPNSIGGIREVRGFICRKCNGEAGETWDNDLAKQLNKLALFFRVVRDRGENRAEVIETSAGEKLIYDKNELRFFAPEIIKEVREDGIHFQISANDMKQARQIVSGLKRKYPTLDVEKTLAGATASPKYPEGYFHFEFSFGGLSVGKSFIKTALALLSANGIDPQICERAGSYLLGDGEPCFGHYYHSDLLINRPVGVPIHCICVKGSKDARTVQAYLEYFGAVRIVMSLSNEYEGEDFKHSYAIDPTKGTELQVSFDFWFDESDVRKIYEYQFYDAAVARESLHAVIGPEMQRQQDLHFEEVLAASKLAMDQKFAGRDDVSVDEFLDAYLEKLAPYIQHLANTGRLRNK</sequence>
<dbReference type="EMBL" id="WIWJ01000042">
    <property type="protein sequence ID" value="MQT49017.1"/>
    <property type="molecule type" value="Genomic_DNA"/>
</dbReference>
<evidence type="ECO:0000313" key="3">
    <source>
        <dbReference type="Proteomes" id="UP000441404"/>
    </source>
</evidence>
<gene>
    <name evidence="2" type="ORF">GHO40_20130</name>
</gene>
<keyword evidence="2" id="KW-0540">Nuclease</keyword>
<evidence type="ECO:0000259" key="1">
    <source>
        <dbReference type="Pfam" id="PF14279"/>
    </source>
</evidence>
<evidence type="ECO:0000313" key="2">
    <source>
        <dbReference type="EMBL" id="MQT49017.1"/>
    </source>
</evidence>
<dbReference type="Pfam" id="PF14279">
    <property type="entry name" value="HNH_5"/>
    <property type="match status" value="1"/>
</dbReference>
<name>A0A7X1WC54_9PSED</name>